<accession>A0A7S2JU28</accession>
<dbReference type="Pfam" id="PF24606">
    <property type="entry name" value="CEMIP_beta-hel"/>
    <property type="match status" value="1"/>
</dbReference>
<keyword evidence="1" id="KW-0732">Signal</keyword>
<protein>
    <recommendedName>
        <fullName evidence="2">CEMIP beta-helix domain-containing protein</fullName>
    </recommendedName>
</protein>
<feature type="domain" description="CEMIP beta-helix" evidence="2">
    <location>
        <begin position="2"/>
        <end position="131"/>
    </location>
</feature>
<proteinExistence type="predicted"/>
<dbReference type="PANTHER" id="PTHR46769:SF2">
    <property type="entry name" value="FIBROCYSTIN-L ISOFORM 2 PRECURSOR-RELATED"/>
    <property type="match status" value="1"/>
</dbReference>
<evidence type="ECO:0000259" key="2">
    <source>
        <dbReference type="Pfam" id="PF24606"/>
    </source>
</evidence>
<dbReference type="PANTHER" id="PTHR46769">
    <property type="entry name" value="POLYCYSTIC KIDNEY AND HEPATIC DISEASE 1 (AUTOSOMAL RECESSIVE)-LIKE 1"/>
    <property type="match status" value="1"/>
</dbReference>
<dbReference type="SUPFAM" id="SSF51126">
    <property type="entry name" value="Pectin lyase-like"/>
    <property type="match status" value="1"/>
</dbReference>
<evidence type="ECO:0000256" key="1">
    <source>
        <dbReference type="ARBA" id="ARBA00022729"/>
    </source>
</evidence>
<dbReference type="InterPro" id="IPR011050">
    <property type="entry name" value="Pectin_lyase_fold/virulence"/>
</dbReference>
<dbReference type="EMBL" id="HBGW01034238">
    <property type="protein sequence ID" value="CAD9557610.1"/>
    <property type="molecule type" value="Transcribed_RNA"/>
</dbReference>
<gene>
    <name evidence="3" type="ORF">BRAN1462_LOCUS21648</name>
</gene>
<name>A0A7S2JU28_9DINO</name>
<dbReference type="AlphaFoldDB" id="A0A7S2JU28"/>
<dbReference type="InterPro" id="IPR052387">
    <property type="entry name" value="Fibrocystin"/>
</dbReference>
<reference evidence="3" key="1">
    <citation type="submission" date="2021-01" db="EMBL/GenBank/DDBJ databases">
        <authorList>
            <person name="Corre E."/>
            <person name="Pelletier E."/>
            <person name="Niang G."/>
            <person name="Scheremetjew M."/>
            <person name="Finn R."/>
            <person name="Kale V."/>
            <person name="Holt S."/>
            <person name="Cochrane G."/>
            <person name="Meng A."/>
            <person name="Brown T."/>
            <person name="Cohen L."/>
        </authorList>
    </citation>
    <scope>NUCLEOTIDE SEQUENCE</scope>
    <source>
        <strain evidence="3">RCC3387</strain>
    </source>
</reference>
<organism evidence="3">
    <name type="scientific">Zooxanthella nutricula</name>
    <dbReference type="NCBI Taxonomy" id="1333877"/>
    <lineage>
        <taxon>Eukaryota</taxon>
        <taxon>Sar</taxon>
        <taxon>Alveolata</taxon>
        <taxon>Dinophyceae</taxon>
        <taxon>Peridiniales</taxon>
        <taxon>Peridiniales incertae sedis</taxon>
        <taxon>Zooxanthella</taxon>
    </lineage>
</organism>
<sequence length="503" mass="54905">MLMGRYPLHFHLAGDASGSYVRRNSVRRSLNRCVTLHGTFGADVDGNVCLDTHGHSLYLEDGIEAGNRIVDNLVIRPLVSATVCSDFHDMDWAGNRPSVSGIWITNPNNTFEGNAVVGAAFGVWFTFPTNHEEHTPFSDHRGGFGGVFGASRAYFADPASGYGPSSWVNRQEQARTPTVFRNNTIKGSLRNGLFIDGLVTDSDDGKIPCLSGAGHQQPGECGTCPGTADTFSWNPTTFDINLEPSARSYTPTPNLFDDIVIAYGAKSVDDFSGVGSSYWASGGAVVFDRAIFAFNGNGASLDNRAVDWCAAHFTLGVGGYTAKWTNSLFIGQGDERAIKIYDGGFLIQDSRWAGLEYLAEMRSVSDGNTNGAQLTRSGPLGWFDADSSNDLFNWAMGGRVKLQPKSDTLPNLADWSSERIVGKWQSQKHLHLITTDGFGDHLKMSYTEFIYAGGRFSDEGWGPGVRKSSEAPACRMWLQCGWTVWCGTDVDCQRAFWCKDYLP</sequence>
<evidence type="ECO:0000313" key="3">
    <source>
        <dbReference type="EMBL" id="CAD9557610.1"/>
    </source>
</evidence>
<dbReference type="InterPro" id="IPR055401">
    <property type="entry name" value="CEMIP_beta-hel_dom"/>
</dbReference>